<reference evidence="8 9" key="1">
    <citation type="submission" date="2017-10" db="EMBL/GenBank/DDBJ databases">
        <title>Comparative genomics in systemic dimorphic fungi from Ajellomycetaceae.</title>
        <authorList>
            <person name="Munoz J.F."/>
            <person name="Mcewen J.G."/>
            <person name="Clay O.K."/>
            <person name="Cuomo C.A."/>
        </authorList>
    </citation>
    <scope>NUCLEOTIDE SEQUENCE [LARGE SCALE GENOMIC DNA]</scope>
    <source>
        <strain evidence="8 9">UAMH5409</strain>
    </source>
</reference>
<dbReference type="PANTHER" id="PTHR23327:SF51">
    <property type="entry name" value="TRANSCRIPTIONAL REGULATOR OF YEAST FORM ADHERENCE 3"/>
    <property type="match status" value="1"/>
</dbReference>
<dbReference type="PROSITE" id="PS50089">
    <property type="entry name" value="ZF_RING_2"/>
    <property type="match status" value="1"/>
</dbReference>
<feature type="domain" description="RING-type" evidence="6">
    <location>
        <begin position="374"/>
        <end position="413"/>
    </location>
</feature>
<dbReference type="Gene3D" id="3.30.40.10">
    <property type="entry name" value="Zinc/RING finger domain, C3HC4 (zinc finger)"/>
    <property type="match status" value="1"/>
</dbReference>
<dbReference type="AlphaFoldDB" id="A0A2B7WML1"/>
<evidence type="ECO:0000313" key="8">
    <source>
        <dbReference type="EMBL" id="PGG97836.1"/>
    </source>
</evidence>
<keyword evidence="9" id="KW-1185">Reference proteome</keyword>
<dbReference type="Pfam" id="PF00097">
    <property type="entry name" value="zf-C3HC4"/>
    <property type="match status" value="1"/>
</dbReference>
<organism evidence="8 9">
    <name type="scientific">Helicocarpus griseus UAMH5409</name>
    <dbReference type="NCBI Taxonomy" id="1447875"/>
    <lineage>
        <taxon>Eukaryota</taxon>
        <taxon>Fungi</taxon>
        <taxon>Dikarya</taxon>
        <taxon>Ascomycota</taxon>
        <taxon>Pezizomycotina</taxon>
        <taxon>Eurotiomycetes</taxon>
        <taxon>Eurotiomycetidae</taxon>
        <taxon>Onygenales</taxon>
        <taxon>Ajellomycetaceae</taxon>
        <taxon>Helicocarpus</taxon>
    </lineage>
</organism>
<dbReference type="EMBL" id="PDNB01000238">
    <property type="protein sequence ID" value="PGG97836.1"/>
    <property type="molecule type" value="Genomic_DNA"/>
</dbReference>
<sequence length="467" mass="53258">MKFAHDYTQRLDGEDYPSQWVQSAISYRQLKKCIKKVRKELLSLGLRPEILNLLWQQNQVANAPADEDSRPFGFQYSLSKSPSTSCWLPKLTFVIDPTDGSPVDAFVSPQTLKFLQQLNKIPLTLPAPVFATSESDSTLDNGDGVRTLPIPAFESKPNRRESSSSDESVETLHAVEIPLSADSEFFQILNKELSGLDDLQEKEQMELNGKVKDLRREIVKVSKPQFRRSRSAIYTWREIFRIYIDMQVFFCTDEQDSGQRDSETASRQLQKFQGALKQDRRIKKLGKQGRAALETFMRINSVLLQNLKFQEINRLALTKILKKFDKRTALRARTVFPQLMENETFLAETMAKAVCATISEEVLTVIPQLDDYLCPICFNISFKPVRLRCNHVFCIRCLVVMQRTNQNQCALCRQGVVMEASGANLDNNLLAFLSTTFPKETKAKQKENEKAATADIYGKNYDACSVM</sequence>
<dbReference type="InterPro" id="IPR018957">
    <property type="entry name" value="Znf_C3HC4_RING-type"/>
</dbReference>
<evidence type="ECO:0000259" key="7">
    <source>
        <dbReference type="PROSITE" id="PS51382"/>
    </source>
</evidence>
<evidence type="ECO:0000256" key="2">
    <source>
        <dbReference type="ARBA" id="ARBA00022771"/>
    </source>
</evidence>
<dbReference type="InterPro" id="IPR017907">
    <property type="entry name" value="Znf_RING_CS"/>
</dbReference>
<evidence type="ECO:0000256" key="1">
    <source>
        <dbReference type="ARBA" id="ARBA00022723"/>
    </source>
</evidence>
<dbReference type="PROSITE" id="PS51382">
    <property type="entry name" value="SPX"/>
    <property type="match status" value="1"/>
</dbReference>
<dbReference type="SUPFAM" id="SSF57850">
    <property type="entry name" value="RING/U-box"/>
    <property type="match status" value="1"/>
</dbReference>
<dbReference type="PANTHER" id="PTHR23327">
    <property type="entry name" value="RING FINGER PROTEIN 127"/>
    <property type="match status" value="1"/>
</dbReference>
<dbReference type="Proteomes" id="UP000223968">
    <property type="component" value="Unassembled WGS sequence"/>
</dbReference>
<evidence type="ECO:0000256" key="3">
    <source>
        <dbReference type="ARBA" id="ARBA00022833"/>
    </source>
</evidence>
<proteinExistence type="predicted"/>
<dbReference type="OrthoDB" id="5588846at2759"/>
<dbReference type="SMART" id="SM00184">
    <property type="entry name" value="RING"/>
    <property type="match status" value="1"/>
</dbReference>
<evidence type="ECO:0000256" key="5">
    <source>
        <dbReference type="SAM" id="MobiDB-lite"/>
    </source>
</evidence>
<dbReference type="GO" id="GO:0008270">
    <property type="term" value="F:zinc ion binding"/>
    <property type="evidence" value="ECO:0007669"/>
    <property type="project" value="UniProtKB-KW"/>
</dbReference>
<dbReference type="InterPro" id="IPR001841">
    <property type="entry name" value="Znf_RING"/>
</dbReference>
<name>A0A2B7WML1_9EURO</name>
<dbReference type="Pfam" id="PF03105">
    <property type="entry name" value="SPX"/>
    <property type="match status" value="1"/>
</dbReference>
<evidence type="ECO:0008006" key="10">
    <source>
        <dbReference type="Google" id="ProtNLM"/>
    </source>
</evidence>
<keyword evidence="1" id="KW-0479">Metal-binding</keyword>
<accession>A0A2B7WML1</accession>
<gene>
    <name evidence="8" type="ORF">AJ79_09072</name>
</gene>
<dbReference type="PROSITE" id="PS00518">
    <property type="entry name" value="ZF_RING_1"/>
    <property type="match status" value="1"/>
</dbReference>
<dbReference type="STRING" id="1447875.A0A2B7WML1"/>
<dbReference type="InterPro" id="IPR013083">
    <property type="entry name" value="Znf_RING/FYVE/PHD"/>
</dbReference>
<feature type="region of interest" description="Disordered" evidence="5">
    <location>
        <begin position="135"/>
        <end position="169"/>
    </location>
</feature>
<protein>
    <recommendedName>
        <fullName evidence="10">RING-14 protein</fullName>
    </recommendedName>
</protein>
<keyword evidence="2 4" id="KW-0863">Zinc-finger</keyword>
<dbReference type="InterPro" id="IPR004331">
    <property type="entry name" value="SPX_dom"/>
</dbReference>
<evidence type="ECO:0000256" key="4">
    <source>
        <dbReference type="PROSITE-ProRule" id="PRU00175"/>
    </source>
</evidence>
<keyword evidence="3" id="KW-0862">Zinc</keyword>
<evidence type="ECO:0000259" key="6">
    <source>
        <dbReference type="PROSITE" id="PS50089"/>
    </source>
</evidence>
<evidence type="ECO:0000313" key="9">
    <source>
        <dbReference type="Proteomes" id="UP000223968"/>
    </source>
</evidence>
<feature type="domain" description="SPX" evidence="7">
    <location>
        <begin position="1"/>
        <end position="338"/>
    </location>
</feature>
<comment type="caution">
    <text evidence="8">The sequence shown here is derived from an EMBL/GenBank/DDBJ whole genome shotgun (WGS) entry which is preliminary data.</text>
</comment>